<dbReference type="InterPro" id="IPR027478">
    <property type="entry name" value="LdcA_N"/>
</dbReference>
<name>A0A645FXC4_9ZZZZ</name>
<keyword evidence="5" id="KW-0720">Serine protease</keyword>
<organism evidence="8">
    <name type="scientific">bioreactor metagenome</name>
    <dbReference type="NCBI Taxonomy" id="1076179"/>
    <lineage>
        <taxon>unclassified sequences</taxon>
        <taxon>metagenomes</taxon>
        <taxon>ecological metagenomes</taxon>
    </lineage>
</organism>
<dbReference type="Gene3D" id="3.40.50.10740">
    <property type="entry name" value="Class I glutamine amidotransferase-like"/>
    <property type="match status" value="1"/>
</dbReference>
<dbReference type="InterPro" id="IPR027461">
    <property type="entry name" value="Carboxypeptidase_A_C_sf"/>
</dbReference>
<evidence type="ECO:0000256" key="2">
    <source>
        <dbReference type="ARBA" id="ARBA00022645"/>
    </source>
</evidence>
<keyword evidence="3" id="KW-0645">Protease</keyword>
<evidence type="ECO:0000256" key="5">
    <source>
        <dbReference type="ARBA" id="ARBA00022825"/>
    </source>
</evidence>
<dbReference type="Pfam" id="PF02016">
    <property type="entry name" value="Peptidase_S66"/>
    <property type="match status" value="1"/>
</dbReference>
<dbReference type="CDD" id="cd07025">
    <property type="entry name" value="Peptidase_S66"/>
    <property type="match status" value="1"/>
</dbReference>
<accession>A0A645FXC4</accession>
<feature type="domain" description="LD-carboxypeptidase C-terminal" evidence="7">
    <location>
        <begin position="108"/>
        <end position="221"/>
    </location>
</feature>
<keyword evidence="4 8" id="KW-0378">Hydrolase</keyword>
<sequence length="234" mass="26671">MFLDDSIDAIMCLRGGYGASRILDKIDYKLVSENPKVFIGFSDITGLHIAFNQICNLSTYHGIMAYTAPKWDEFTYASFINAINFDEELIIHNPTKEKMYTIFEGKAEGKLTGGNLSLITSTLGTKYEINTNNKILFIEEIGEYIYRIDRMLMHLYHAGKLNDCSGIIYGDFNDCRKFNEEDNEIIDLLREISEKVNKPAIYNLQAGHCMPMLTLPLGANCYMDATNCNVKFMR</sequence>
<dbReference type="Gene3D" id="3.50.30.60">
    <property type="entry name" value="LD-carboxypeptidase A C-terminal domain-like"/>
    <property type="match status" value="1"/>
</dbReference>
<dbReference type="AlphaFoldDB" id="A0A645FXC4"/>
<dbReference type="EMBL" id="VSSQ01065877">
    <property type="protein sequence ID" value="MPN18526.1"/>
    <property type="molecule type" value="Genomic_DNA"/>
</dbReference>
<comment type="caution">
    <text evidence="8">The sequence shown here is derived from an EMBL/GenBank/DDBJ whole genome shotgun (WGS) entry which is preliminary data.</text>
</comment>
<evidence type="ECO:0000256" key="1">
    <source>
        <dbReference type="ARBA" id="ARBA00010233"/>
    </source>
</evidence>
<dbReference type="InterPro" id="IPR003507">
    <property type="entry name" value="S66_fam"/>
</dbReference>
<dbReference type="GO" id="GO:0006508">
    <property type="term" value="P:proteolysis"/>
    <property type="evidence" value="ECO:0007669"/>
    <property type="project" value="UniProtKB-KW"/>
</dbReference>
<dbReference type="InterPro" id="IPR040921">
    <property type="entry name" value="Peptidase_S66C"/>
</dbReference>
<dbReference type="PANTHER" id="PTHR30237:SF2">
    <property type="entry name" value="MUREIN TETRAPEPTIDE CARBOXYPEPTIDASE"/>
    <property type="match status" value="1"/>
</dbReference>
<reference evidence="8" key="1">
    <citation type="submission" date="2019-08" db="EMBL/GenBank/DDBJ databases">
        <authorList>
            <person name="Kucharzyk K."/>
            <person name="Murdoch R.W."/>
            <person name="Higgins S."/>
            <person name="Loffler F."/>
        </authorList>
    </citation>
    <scope>NUCLEOTIDE SEQUENCE</scope>
</reference>
<dbReference type="SUPFAM" id="SSF52317">
    <property type="entry name" value="Class I glutamine amidotransferase-like"/>
    <property type="match status" value="1"/>
</dbReference>
<keyword evidence="2 8" id="KW-0121">Carboxypeptidase</keyword>
<evidence type="ECO:0000259" key="7">
    <source>
        <dbReference type="Pfam" id="PF17676"/>
    </source>
</evidence>
<proteinExistence type="inferred from homology"/>
<protein>
    <submittedName>
        <fullName evidence="8">Putative murein peptide carboxypeptidase</fullName>
        <ecNumber evidence="8">3.4.16.-</ecNumber>
    </submittedName>
</protein>
<dbReference type="PANTHER" id="PTHR30237">
    <property type="entry name" value="MURAMOYLTETRAPEPTIDE CARBOXYPEPTIDASE"/>
    <property type="match status" value="1"/>
</dbReference>
<dbReference type="GO" id="GO:0004180">
    <property type="term" value="F:carboxypeptidase activity"/>
    <property type="evidence" value="ECO:0007669"/>
    <property type="project" value="UniProtKB-KW"/>
</dbReference>
<dbReference type="SUPFAM" id="SSF141986">
    <property type="entry name" value="LD-carboxypeptidase A C-terminal domain-like"/>
    <property type="match status" value="1"/>
</dbReference>
<evidence type="ECO:0000259" key="6">
    <source>
        <dbReference type="Pfam" id="PF02016"/>
    </source>
</evidence>
<comment type="similarity">
    <text evidence="1">Belongs to the peptidase S66 family.</text>
</comment>
<dbReference type="Pfam" id="PF17676">
    <property type="entry name" value="Peptidase_S66C"/>
    <property type="match status" value="1"/>
</dbReference>
<gene>
    <name evidence="8" type="primary">ykfA_12</name>
    <name evidence="8" type="ORF">SDC9_165886</name>
</gene>
<dbReference type="InterPro" id="IPR040449">
    <property type="entry name" value="Peptidase_S66_N"/>
</dbReference>
<evidence type="ECO:0000256" key="3">
    <source>
        <dbReference type="ARBA" id="ARBA00022670"/>
    </source>
</evidence>
<feature type="domain" description="LD-carboxypeptidase N-terminal" evidence="6">
    <location>
        <begin position="1"/>
        <end position="62"/>
    </location>
</feature>
<evidence type="ECO:0000313" key="8">
    <source>
        <dbReference type="EMBL" id="MPN18526.1"/>
    </source>
</evidence>
<dbReference type="EC" id="3.4.16.-" evidence="8"/>
<dbReference type="GO" id="GO:0008236">
    <property type="term" value="F:serine-type peptidase activity"/>
    <property type="evidence" value="ECO:0007669"/>
    <property type="project" value="UniProtKB-KW"/>
</dbReference>
<dbReference type="InterPro" id="IPR029062">
    <property type="entry name" value="Class_I_gatase-like"/>
</dbReference>
<evidence type="ECO:0000256" key="4">
    <source>
        <dbReference type="ARBA" id="ARBA00022801"/>
    </source>
</evidence>